<dbReference type="InterPro" id="IPR027417">
    <property type="entry name" value="P-loop_NTPase"/>
</dbReference>
<sequence length="290" mass="33024">MDVSCCHCTTFSTVSSNEDPIEIHKRKLFLWFSHLPKEEKQFGGLFSPETMHVDPLIIEKKDEERAGLLKSPYQTQISSSHSLNVEQLFEPTDTWSEGRGLSVLLYGAVGTGKATIVRKLVLDWCTGTTLTRFKLLLPFLCEDLNQLSKVVSLRDLVGRKYLHLKKHPILNGDGDQAKDVLFLFNGMEKMQLDFRIGSSELCSDPNEPLPPSVIIVNLLRKYLLPECMRNPEGLLVRPPLTWWLREQWAAIMLRPGSILGLRVLLKDPEWQPVGYEPSPLFSLRNSKLLL</sequence>
<dbReference type="InterPro" id="IPR050637">
    <property type="entry name" value="NLRP_innate_immun_reg"/>
</dbReference>
<keyword evidence="2" id="KW-0963">Cytoplasm</keyword>
<dbReference type="PANTHER" id="PTHR45690">
    <property type="entry name" value="NACHT, LRR AND PYD DOMAINS-CONTAINING PROTEIN 12"/>
    <property type="match status" value="1"/>
</dbReference>
<evidence type="ECO:0000256" key="2">
    <source>
        <dbReference type="ARBA" id="ARBA00022490"/>
    </source>
</evidence>
<dbReference type="PANTHER" id="PTHR45690:SF19">
    <property type="entry name" value="NACHT, LRR AND PYD DOMAINS-CONTAINING PROTEIN 3"/>
    <property type="match status" value="1"/>
</dbReference>
<evidence type="ECO:0000256" key="3">
    <source>
        <dbReference type="ARBA" id="ARBA00022737"/>
    </source>
</evidence>
<dbReference type="EMBL" id="JAHRIQ010071462">
    <property type="protein sequence ID" value="MEQ2244651.1"/>
    <property type="molecule type" value="Genomic_DNA"/>
</dbReference>
<protein>
    <recommendedName>
        <fullName evidence="4">NACHT domain-containing protein</fullName>
    </recommendedName>
</protein>
<reference evidence="5 6" key="1">
    <citation type="submission" date="2021-06" db="EMBL/GenBank/DDBJ databases">
        <authorList>
            <person name="Palmer J.M."/>
        </authorList>
    </citation>
    <scope>NUCLEOTIDE SEQUENCE [LARGE SCALE GENOMIC DNA]</scope>
    <source>
        <strain evidence="6">if_2019</strain>
        <tissue evidence="5">Muscle</tissue>
    </source>
</reference>
<comment type="caution">
    <text evidence="5">The sequence shown here is derived from an EMBL/GenBank/DDBJ whole genome shotgun (WGS) entry which is preliminary data.</text>
</comment>
<evidence type="ECO:0000313" key="6">
    <source>
        <dbReference type="Proteomes" id="UP001482620"/>
    </source>
</evidence>
<gene>
    <name evidence="5" type="ORF">ILYODFUR_019451</name>
</gene>
<feature type="domain" description="NACHT" evidence="4">
    <location>
        <begin position="103"/>
        <end position="228"/>
    </location>
</feature>
<dbReference type="Proteomes" id="UP001482620">
    <property type="component" value="Unassembled WGS sequence"/>
</dbReference>
<evidence type="ECO:0000259" key="4">
    <source>
        <dbReference type="Pfam" id="PF05729"/>
    </source>
</evidence>
<evidence type="ECO:0000256" key="1">
    <source>
        <dbReference type="ARBA" id="ARBA00004496"/>
    </source>
</evidence>
<name>A0ABV0UHX4_9TELE</name>
<proteinExistence type="predicted"/>
<dbReference type="Gene3D" id="3.40.50.300">
    <property type="entry name" value="P-loop containing nucleotide triphosphate hydrolases"/>
    <property type="match status" value="1"/>
</dbReference>
<dbReference type="InterPro" id="IPR007111">
    <property type="entry name" value="NACHT_NTPase"/>
</dbReference>
<evidence type="ECO:0000313" key="5">
    <source>
        <dbReference type="EMBL" id="MEQ2244651.1"/>
    </source>
</evidence>
<accession>A0ABV0UHX4</accession>
<comment type="subcellular location">
    <subcellularLocation>
        <location evidence="1">Cytoplasm</location>
    </subcellularLocation>
</comment>
<keyword evidence="3" id="KW-0677">Repeat</keyword>
<dbReference type="Pfam" id="PF05729">
    <property type="entry name" value="NACHT"/>
    <property type="match status" value="1"/>
</dbReference>
<organism evidence="5 6">
    <name type="scientific">Ilyodon furcidens</name>
    <name type="common">goldbreast splitfin</name>
    <dbReference type="NCBI Taxonomy" id="33524"/>
    <lineage>
        <taxon>Eukaryota</taxon>
        <taxon>Metazoa</taxon>
        <taxon>Chordata</taxon>
        <taxon>Craniata</taxon>
        <taxon>Vertebrata</taxon>
        <taxon>Euteleostomi</taxon>
        <taxon>Actinopterygii</taxon>
        <taxon>Neopterygii</taxon>
        <taxon>Teleostei</taxon>
        <taxon>Neoteleostei</taxon>
        <taxon>Acanthomorphata</taxon>
        <taxon>Ovalentaria</taxon>
        <taxon>Atherinomorphae</taxon>
        <taxon>Cyprinodontiformes</taxon>
        <taxon>Goodeidae</taxon>
        <taxon>Ilyodon</taxon>
    </lineage>
</organism>
<keyword evidence="6" id="KW-1185">Reference proteome</keyword>